<dbReference type="GO" id="GO:0004878">
    <property type="term" value="F:complement component C5a receptor activity"/>
    <property type="evidence" value="ECO:0000318"/>
    <property type="project" value="GO_Central"/>
</dbReference>
<feature type="transmembrane region" description="Helical" evidence="19">
    <location>
        <begin position="261"/>
        <end position="284"/>
    </location>
</feature>
<keyword evidence="12" id="KW-1015">Disulfide bond</keyword>
<comment type="similarity">
    <text evidence="16">Belongs to the chemokine-like receptor (CMKLR) family.</text>
</comment>
<feature type="transmembrane region" description="Helical" evidence="19">
    <location>
        <begin position="224"/>
        <end position="241"/>
    </location>
</feature>
<evidence type="ECO:0000313" key="21">
    <source>
        <dbReference type="Ensembl" id="ENSOANP00000020517.2"/>
    </source>
</evidence>
<dbReference type="STRING" id="9258.ENSOANP00000020517"/>
<dbReference type="OMA" id="VAVWCLA"/>
<feature type="transmembrane region" description="Helical" evidence="19">
    <location>
        <begin position="20"/>
        <end position="42"/>
    </location>
</feature>
<evidence type="ECO:0000256" key="2">
    <source>
        <dbReference type="ARBA" id="ARBA00004651"/>
    </source>
</evidence>
<dbReference type="CDD" id="cd15114">
    <property type="entry name" value="7tmA_C5aR"/>
    <property type="match status" value="1"/>
</dbReference>
<reference evidence="21" key="2">
    <citation type="submission" date="2025-08" db="UniProtKB">
        <authorList>
            <consortium name="Ensembl"/>
        </authorList>
    </citation>
    <scope>IDENTIFICATION</scope>
    <source>
        <strain evidence="21">Glennie</strain>
    </source>
</reference>
<reference evidence="21 22" key="1">
    <citation type="journal article" date="2008" name="Nature">
        <title>Genome analysis of the platypus reveals unique signatures of evolution.</title>
        <authorList>
            <person name="Warren W.C."/>
            <person name="Hillier L.W."/>
            <person name="Marshall Graves J.A."/>
            <person name="Birney E."/>
            <person name="Ponting C.P."/>
            <person name="Grutzner F."/>
            <person name="Belov K."/>
            <person name="Miller W."/>
            <person name="Clarke L."/>
            <person name="Chinwalla A.T."/>
            <person name="Yang S.P."/>
            <person name="Heger A."/>
            <person name="Locke D.P."/>
            <person name="Miethke P."/>
            <person name="Waters P.D."/>
            <person name="Veyrunes F."/>
            <person name="Fulton L."/>
            <person name="Fulton B."/>
            <person name="Graves T."/>
            <person name="Wallis J."/>
            <person name="Puente X.S."/>
            <person name="Lopez-Otin C."/>
            <person name="Ordonez G.R."/>
            <person name="Eichler E.E."/>
            <person name="Chen L."/>
            <person name="Cheng Z."/>
            <person name="Deakin J.E."/>
            <person name="Alsop A."/>
            <person name="Thompson K."/>
            <person name="Kirby P."/>
            <person name="Papenfuss A.T."/>
            <person name="Wakefield M.J."/>
            <person name="Olender T."/>
            <person name="Lancet D."/>
            <person name="Huttley G.A."/>
            <person name="Smit A.F."/>
            <person name="Pask A."/>
            <person name="Temple-Smith P."/>
            <person name="Batzer M.A."/>
            <person name="Walker J.A."/>
            <person name="Konkel M.K."/>
            <person name="Harris R.S."/>
            <person name="Whittington C.M."/>
            <person name="Wong E.S."/>
            <person name="Gemmell N.J."/>
            <person name="Buschiazzo E."/>
            <person name="Vargas Jentzsch I.M."/>
            <person name="Merkel A."/>
            <person name="Schmitz J."/>
            <person name="Zemann A."/>
            <person name="Churakov G."/>
            <person name="Kriegs J.O."/>
            <person name="Brosius J."/>
            <person name="Murchison E.P."/>
            <person name="Sachidanandam R."/>
            <person name="Smith C."/>
            <person name="Hannon G.J."/>
            <person name="Tsend-Ayush E."/>
            <person name="McMillan D."/>
            <person name="Attenborough R."/>
            <person name="Rens W."/>
            <person name="Ferguson-Smith M."/>
            <person name="Lefevre C.M."/>
            <person name="Sharp J.A."/>
            <person name="Nicholas K.R."/>
            <person name="Ray D.A."/>
            <person name="Kube M."/>
            <person name="Reinhardt R."/>
            <person name="Pringle T.H."/>
            <person name="Taylor J."/>
            <person name="Jones R.C."/>
            <person name="Nixon B."/>
            <person name="Dacheux J.L."/>
            <person name="Niwa H."/>
            <person name="Sekita Y."/>
            <person name="Huang X."/>
            <person name="Stark A."/>
            <person name="Kheradpour P."/>
            <person name="Kellis M."/>
            <person name="Flicek P."/>
            <person name="Chen Y."/>
            <person name="Webber C."/>
            <person name="Hardison R."/>
            <person name="Nelson J."/>
            <person name="Hallsworth-Pepin K."/>
            <person name="Delehaunty K."/>
            <person name="Markovic C."/>
            <person name="Minx P."/>
            <person name="Feng Y."/>
            <person name="Kremitzki C."/>
            <person name="Mitreva M."/>
            <person name="Glasscock J."/>
            <person name="Wylie T."/>
            <person name="Wohldmann P."/>
            <person name="Thiru P."/>
            <person name="Nhan M.N."/>
            <person name="Pohl C.S."/>
            <person name="Smith S.M."/>
            <person name="Hou S."/>
            <person name="Nefedov M."/>
            <person name="de Jong P.J."/>
            <person name="Renfree M.B."/>
            <person name="Mardis E.R."/>
            <person name="Wilson R.K."/>
        </authorList>
    </citation>
    <scope>NUCLEOTIDE SEQUENCE [LARGE SCALE GENOMIC DNA]</scope>
    <source>
        <strain evidence="21 22">Glennie</strain>
    </source>
</reference>
<dbReference type="GO" id="GO:0031410">
    <property type="term" value="C:cytoplasmic vesicle"/>
    <property type="evidence" value="ECO:0007669"/>
    <property type="project" value="UniProtKB-SubCell"/>
</dbReference>
<evidence type="ECO:0000256" key="13">
    <source>
        <dbReference type="ARBA" id="ARBA00023170"/>
    </source>
</evidence>
<evidence type="ECO:0000256" key="4">
    <source>
        <dbReference type="ARBA" id="ARBA00022475"/>
    </source>
</evidence>
<evidence type="ECO:0000259" key="20">
    <source>
        <dbReference type="PROSITE" id="PS50262"/>
    </source>
</evidence>
<comment type="subcellular location">
    <subcellularLocation>
        <location evidence="2">Cell membrane</location>
        <topology evidence="2">Multi-pass membrane protein</topology>
    </subcellularLocation>
    <subcellularLocation>
        <location evidence="1">Cytoplasmic vesicle</location>
    </subcellularLocation>
</comment>
<dbReference type="SUPFAM" id="SSF81321">
    <property type="entry name" value="Family A G protein-coupled receptor-like"/>
    <property type="match status" value="1"/>
</dbReference>
<reference evidence="21" key="3">
    <citation type="submission" date="2025-09" db="UniProtKB">
        <authorList>
            <consortium name="Ensembl"/>
        </authorList>
    </citation>
    <scope>IDENTIFICATION</scope>
    <source>
        <strain evidence="21">Glennie</strain>
    </source>
</reference>
<dbReference type="PANTHER" id="PTHR24225">
    <property type="entry name" value="CHEMOTACTIC RECEPTOR"/>
    <property type="match status" value="1"/>
</dbReference>
<keyword evidence="9 19" id="KW-1133">Transmembrane helix</keyword>
<keyword evidence="8 19" id="KW-0812">Transmembrane</keyword>
<evidence type="ECO:0000256" key="8">
    <source>
        <dbReference type="ARBA" id="ARBA00022692"/>
    </source>
</evidence>
<feature type="transmembrane region" description="Helical" evidence="19">
    <location>
        <begin position="134"/>
        <end position="155"/>
    </location>
</feature>
<keyword evidence="10" id="KW-0297">G-protein coupled receptor</keyword>
<keyword evidence="4" id="KW-1003">Cell membrane</keyword>
<evidence type="ECO:0000256" key="11">
    <source>
        <dbReference type="ARBA" id="ARBA00023136"/>
    </source>
</evidence>
<evidence type="ECO:0000256" key="5">
    <source>
        <dbReference type="ARBA" id="ARBA00022500"/>
    </source>
</evidence>
<feature type="transmembrane region" description="Helical" evidence="19">
    <location>
        <begin position="54"/>
        <end position="75"/>
    </location>
</feature>
<name>F6U1I7_ORNAN</name>
<proteinExistence type="inferred from homology"/>
<evidence type="ECO:0000256" key="7">
    <source>
        <dbReference type="ARBA" id="ARBA00022641"/>
    </source>
</evidence>
<dbReference type="PRINTS" id="PR00426">
    <property type="entry name" value="C5ANPHYLTXNR"/>
</dbReference>
<evidence type="ECO:0000256" key="16">
    <source>
        <dbReference type="ARBA" id="ARBA00025736"/>
    </source>
</evidence>
<sequence>HGGRDNSPNPTRSLSAINVVGLTIYALVFLVGVPGNAAVAWVTGAEARRTVNAVWFLHLSVADLLCCLSLPLVAVPLLRDGDWPLGDFACRLVPSLILLNMFASVLLLTAISADRCALALRPVWCQNHRSSRMAWAVCGASWVLALLLTVPSFIYRTIHVEYYPSRTECVQDYGGNTGTENAVAAVRFTAGFLVPLAVISSCYGVLLVRVWGRRATRSPKTVKVVVAVVVGFFLCWCPYQVNGLLLASTKPLSELHERALAVDSLTVSIAYINSCLNPVIYVVAGRGFQHRFRRSLRSVLWRALAEDSVGRDSKSITRSTVDEKSVGL</sequence>
<dbReference type="PANTHER" id="PTHR24225:SF29">
    <property type="entry name" value="C5A ANAPHYLATOXIN CHEMOTACTIC RECEPTOR 1"/>
    <property type="match status" value="1"/>
</dbReference>
<keyword evidence="5" id="KW-0145">Chemotaxis</keyword>
<dbReference type="GO" id="GO:0007204">
    <property type="term" value="P:positive regulation of cytosolic calcium ion concentration"/>
    <property type="evidence" value="ECO:0000318"/>
    <property type="project" value="GO_Central"/>
</dbReference>
<dbReference type="GO" id="GO:0007200">
    <property type="term" value="P:phospholipase C-activating G protein-coupled receptor signaling pathway"/>
    <property type="evidence" value="ECO:0000318"/>
    <property type="project" value="GO_Central"/>
</dbReference>
<evidence type="ECO:0000256" key="1">
    <source>
        <dbReference type="ARBA" id="ARBA00004541"/>
    </source>
</evidence>
<evidence type="ECO:0000256" key="9">
    <source>
        <dbReference type="ARBA" id="ARBA00022989"/>
    </source>
</evidence>
<keyword evidence="7" id="KW-0765">Sulfation</keyword>
<accession>F6U1I7</accession>
<dbReference type="Ensembl" id="ENSOANT00000020520.2">
    <property type="protein sequence ID" value="ENSOANP00000020517.2"/>
    <property type="gene ID" value="ENSOANG00000012979.2"/>
</dbReference>
<feature type="domain" description="G-protein coupled receptors family 1 profile" evidence="20">
    <location>
        <begin position="35"/>
        <end position="281"/>
    </location>
</feature>
<dbReference type="InParanoid" id="F6U1I7"/>
<keyword evidence="15" id="KW-0968">Cytoplasmic vesicle</keyword>
<keyword evidence="14" id="KW-0807">Transducer</keyword>
<dbReference type="GO" id="GO:0005886">
    <property type="term" value="C:plasma membrane"/>
    <property type="evidence" value="ECO:0000318"/>
    <property type="project" value="GO_Central"/>
</dbReference>
<evidence type="ECO:0000256" key="17">
    <source>
        <dbReference type="ARBA" id="ARBA00033421"/>
    </source>
</evidence>
<dbReference type="HOGENOM" id="CLU_009579_8_0_1"/>
<evidence type="ECO:0000313" key="22">
    <source>
        <dbReference type="Proteomes" id="UP000002279"/>
    </source>
</evidence>
<dbReference type="Pfam" id="PF00001">
    <property type="entry name" value="7tm_1"/>
    <property type="match status" value="1"/>
</dbReference>
<evidence type="ECO:0000256" key="19">
    <source>
        <dbReference type="SAM" id="Phobius"/>
    </source>
</evidence>
<dbReference type="InterPro" id="IPR000826">
    <property type="entry name" value="Formyl_rcpt-rel"/>
</dbReference>
<evidence type="ECO:0000256" key="6">
    <source>
        <dbReference type="ARBA" id="ARBA00022553"/>
    </source>
</evidence>
<protein>
    <recommendedName>
        <fullName evidence="3">C5a anaphylatoxin chemotactic receptor 1</fullName>
    </recommendedName>
    <alternativeName>
        <fullName evidence="17">C5a anaphylatoxin chemotactic receptor</fullName>
    </alternativeName>
</protein>
<dbReference type="eggNOG" id="ENOG502R35Z">
    <property type="taxonomic scope" value="Eukaryota"/>
</dbReference>
<dbReference type="InterPro" id="IPR000276">
    <property type="entry name" value="GPCR_Rhodpsn"/>
</dbReference>
<comment type="function">
    <text evidence="18">Receptor for the chemotactic and inflammatory peptide anaphylatoxin C5a. The ligand interacts with at least two sites on the receptor: a high-affinity site on the extracellular N-terminus, and a second site in the transmembrane region which activates downstream signaling events. Receptor activation stimulates chemotaxis, granule enzyme release, intracellular calcium release and superoxide anion production.</text>
</comment>
<dbReference type="GeneTree" id="ENSGT01140000282544"/>
<dbReference type="InterPro" id="IPR002234">
    <property type="entry name" value="Anphylx_rcpt_C3a/C5a1-2"/>
</dbReference>
<evidence type="ECO:0000256" key="3">
    <source>
        <dbReference type="ARBA" id="ARBA00016344"/>
    </source>
</evidence>
<dbReference type="GO" id="GO:0006954">
    <property type="term" value="P:inflammatory response"/>
    <property type="evidence" value="ECO:0000318"/>
    <property type="project" value="GO_Central"/>
</dbReference>
<dbReference type="Proteomes" id="UP000002279">
    <property type="component" value="Chromosome 5"/>
</dbReference>
<evidence type="ECO:0000256" key="10">
    <source>
        <dbReference type="ARBA" id="ARBA00023040"/>
    </source>
</evidence>
<dbReference type="Bgee" id="ENSOANG00000012979">
    <property type="expression patterns" value="Expressed in liver and 8 other cell types or tissues"/>
</dbReference>
<dbReference type="PRINTS" id="PR01104">
    <property type="entry name" value="ANPHYLATOXNR"/>
</dbReference>
<evidence type="ECO:0000256" key="15">
    <source>
        <dbReference type="ARBA" id="ARBA00023329"/>
    </source>
</evidence>
<evidence type="ECO:0000256" key="18">
    <source>
        <dbReference type="ARBA" id="ARBA00045990"/>
    </source>
</evidence>
<dbReference type="GO" id="GO:0006935">
    <property type="term" value="P:chemotaxis"/>
    <property type="evidence" value="ECO:0007669"/>
    <property type="project" value="UniProtKB-KW"/>
</dbReference>
<dbReference type="InterPro" id="IPR017452">
    <property type="entry name" value="GPCR_Rhodpsn_7TM"/>
</dbReference>
<dbReference type="FunFam" id="1.20.1070.10:FF:000034">
    <property type="entry name" value="G-protein coupled receptor 1"/>
    <property type="match status" value="1"/>
</dbReference>
<evidence type="ECO:0000256" key="12">
    <source>
        <dbReference type="ARBA" id="ARBA00023157"/>
    </source>
</evidence>
<feature type="transmembrane region" description="Helical" evidence="19">
    <location>
        <begin position="95"/>
        <end position="113"/>
    </location>
</feature>
<evidence type="ECO:0000256" key="14">
    <source>
        <dbReference type="ARBA" id="ARBA00023224"/>
    </source>
</evidence>
<dbReference type="GO" id="GO:0004930">
    <property type="term" value="F:G protein-coupled receptor activity"/>
    <property type="evidence" value="ECO:0000318"/>
    <property type="project" value="GO_Central"/>
</dbReference>
<organism evidence="21 22">
    <name type="scientific">Ornithorhynchus anatinus</name>
    <name type="common">Duckbill platypus</name>
    <dbReference type="NCBI Taxonomy" id="9258"/>
    <lineage>
        <taxon>Eukaryota</taxon>
        <taxon>Metazoa</taxon>
        <taxon>Chordata</taxon>
        <taxon>Craniata</taxon>
        <taxon>Vertebrata</taxon>
        <taxon>Euteleostomi</taxon>
        <taxon>Mammalia</taxon>
        <taxon>Monotremata</taxon>
        <taxon>Ornithorhynchidae</taxon>
        <taxon>Ornithorhynchus</taxon>
    </lineage>
</organism>
<dbReference type="PRINTS" id="PR00237">
    <property type="entry name" value="GPCRRHODOPSN"/>
</dbReference>
<dbReference type="PROSITE" id="PS50262">
    <property type="entry name" value="G_PROTEIN_RECEP_F1_2"/>
    <property type="match status" value="1"/>
</dbReference>
<keyword evidence="6" id="KW-0597">Phosphoprotein</keyword>
<keyword evidence="11 19" id="KW-0472">Membrane</keyword>
<keyword evidence="22" id="KW-1185">Reference proteome</keyword>
<dbReference type="AlphaFoldDB" id="F6U1I7"/>
<dbReference type="GO" id="GO:0002430">
    <property type="term" value="P:complement receptor mediated signaling pathway"/>
    <property type="evidence" value="ECO:0000318"/>
    <property type="project" value="GO_Central"/>
</dbReference>
<keyword evidence="13" id="KW-0675">Receptor</keyword>
<feature type="transmembrane region" description="Helical" evidence="19">
    <location>
        <begin position="192"/>
        <end position="212"/>
    </location>
</feature>
<dbReference type="FunCoup" id="F6U1I7">
    <property type="interactions" value="555"/>
</dbReference>
<dbReference type="Gene3D" id="1.20.1070.10">
    <property type="entry name" value="Rhodopsin 7-helix transmembrane proteins"/>
    <property type="match status" value="1"/>
</dbReference>